<dbReference type="GO" id="GO:0003918">
    <property type="term" value="F:DNA topoisomerase type II (double strand cut, ATP-hydrolyzing) activity"/>
    <property type="evidence" value="ECO:0007669"/>
    <property type="project" value="InterPro"/>
</dbReference>
<dbReference type="Proteomes" id="UP000046392">
    <property type="component" value="Unplaced"/>
</dbReference>
<feature type="region of interest" description="Disordered" evidence="2">
    <location>
        <begin position="96"/>
        <end position="164"/>
    </location>
</feature>
<evidence type="ECO:0000313" key="4">
    <source>
        <dbReference type="WBParaSite" id="SPAL_0000232800.1"/>
    </source>
</evidence>
<dbReference type="GO" id="GO:0005524">
    <property type="term" value="F:ATP binding"/>
    <property type="evidence" value="ECO:0007669"/>
    <property type="project" value="InterPro"/>
</dbReference>
<dbReference type="WBParaSite" id="SPAL_0000232800.1">
    <property type="protein sequence ID" value="SPAL_0000232800.1"/>
    <property type="gene ID" value="SPAL_0000232800"/>
</dbReference>
<evidence type="ECO:0000256" key="1">
    <source>
        <dbReference type="SAM" id="Coils"/>
    </source>
</evidence>
<dbReference type="STRING" id="174720.A0A0N5B8F5"/>
<protein>
    <submittedName>
        <fullName evidence="4">DTHCT domain-containing protein</fullName>
    </submittedName>
</protein>
<name>A0A0N5B8F5_STREA</name>
<evidence type="ECO:0000256" key="2">
    <source>
        <dbReference type="SAM" id="MobiDB-lite"/>
    </source>
</evidence>
<organism evidence="3 4">
    <name type="scientific">Strongyloides papillosus</name>
    <name type="common">Intestinal threadworm</name>
    <dbReference type="NCBI Taxonomy" id="174720"/>
    <lineage>
        <taxon>Eukaryota</taxon>
        <taxon>Metazoa</taxon>
        <taxon>Ecdysozoa</taxon>
        <taxon>Nematoda</taxon>
        <taxon>Chromadorea</taxon>
        <taxon>Rhabditida</taxon>
        <taxon>Tylenchina</taxon>
        <taxon>Panagrolaimomorpha</taxon>
        <taxon>Strongyloidoidea</taxon>
        <taxon>Strongyloididae</taxon>
        <taxon>Strongyloides</taxon>
    </lineage>
</organism>
<dbReference type="AlphaFoldDB" id="A0A0N5B8F5"/>
<dbReference type="Gene3D" id="1.10.268.10">
    <property type="entry name" value="Topoisomerase, domain 3"/>
    <property type="match status" value="1"/>
</dbReference>
<accession>A0A0N5B8F5</accession>
<dbReference type="GO" id="GO:0003677">
    <property type="term" value="F:DNA binding"/>
    <property type="evidence" value="ECO:0007669"/>
    <property type="project" value="InterPro"/>
</dbReference>
<keyword evidence="3" id="KW-1185">Reference proteome</keyword>
<sequence length="164" mass="18641">MQECEDNETSTDAELRKGLADFGYLLNMPVIKFSEEEKDCLLMEYCDKLAELEELKKKTGADLWEHNSKVFEEALEKQEEKELQDIEDAIKTAQSKLVKGGASGKAKRNKVNVSSLKSNHDAEMVTPVEEDNKKSAKRKSTAPLKVKKTKRAKIKSDDDEDFRI</sequence>
<evidence type="ECO:0000313" key="3">
    <source>
        <dbReference type="Proteomes" id="UP000046392"/>
    </source>
</evidence>
<reference evidence="4" key="1">
    <citation type="submission" date="2017-02" db="UniProtKB">
        <authorList>
            <consortium name="WormBaseParasite"/>
        </authorList>
    </citation>
    <scope>IDENTIFICATION</scope>
</reference>
<feature type="coiled-coil region" evidence="1">
    <location>
        <begin position="61"/>
        <end position="96"/>
    </location>
</feature>
<dbReference type="InterPro" id="IPR013757">
    <property type="entry name" value="Topo_IIA_A_a_sf"/>
</dbReference>
<feature type="compositionally biased region" description="Basic residues" evidence="2">
    <location>
        <begin position="135"/>
        <end position="153"/>
    </location>
</feature>
<proteinExistence type="predicted"/>
<keyword evidence="1" id="KW-0175">Coiled coil</keyword>